<evidence type="ECO:0000256" key="2">
    <source>
        <dbReference type="ARBA" id="ARBA00022692"/>
    </source>
</evidence>
<feature type="coiled-coil region" evidence="6">
    <location>
        <begin position="231"/>
        <end position="290"/>
    </location>
</feature>
<gene>
    <name evidence="5 8" type="primary">floA</name>
    <name evidence="8" type="ORF">IAB02_01285</name>
</gene>
<name>A0A9D1IBK3_9FIRM</name>
<keyword evidence="6" id="KW-0175">Coiled coil</keyword>
<feature type="compositionally biased region" description="Polar residues" evidence="7">
    <location>
        <begin position="318"/>
        <end position="327"/>
    </location>
</feature>
<evidence type="ECO:0000313" key="9">
    <source>
        <dbReference type="Proteomes" id="UP000824072"/>
    </source>
</evidence>
<dbReference type="Proteomes" id="UP000824072">
    <property type="component" value="Unassembled WGS sequence"/>
</dbReference>
<accession>A0A9D1IBK3</accession>
<evidence type="ECO:0000313" key="8">
    <source>
        <dbReference type="EMBL" id="HIU33172.1"/>
    </source>
</evidence>
<evidence type="ECO:0000256" key="6">
    <source>
        <dbReference type="SAM" id="Coils"/>
    </source>
</evidence>
<dbReference type="GO" id="GO:0005886">
    <property type="term" value="C:plasma membrane"/>
    <property type="evidence" value="ECO:0007669"/>
    <property type="project" value="UniProtKB-SubCell"/>
</dbReference>
<dbReference type="GO" id="GO:0045121">
    <property type="term" value="C:membrane raft"/>
    <property type="evidence" value="ECO:0007669"/>
    <property type="project" value="UniProtKB-SubCell"/>
</dbReference>
<reference evidence="8" key="2">
    <citation type="journal article" date="2021" name="PeerJ">
        <title>Extensive microbial diversity within the chicken gut microbiome revealed by metagenomics and culture.</title>
        <authorList>
            <person name="Gilroy R."/>
            <person name="Ravi A."/>
            <person name="Getino M."/>
            <person name="Pursley I."/>
            <person name="Horton D.L."/>
            <person name="Alikhan N.F."/>
            <person name="Baker D."/>
            <person name="Gharbi K."/>
            <person name="Hall N."/>
            <person name="Watson M."/>
            <person name="Adriaenssens E.M."/>
            <person name="Foster-Nyarko E."/>
            <person name="Jarju S."/>
            <person name="Secka A."/>
            <person name="Antonio M."/>
            <person name="Oren A."/>
            <person name="Chaudhuri R.R."/>
            <person name="La Ragione R."/>
            <person name="Hildebrand F."/>
            <person name="Pallen M.J."/>
        </authorList>
    </citation>
    <scope>NUCLEOTIDE SEQUENCE</scope>
    <source>
        <strain evidence="8">ChiHcec3-11533</strain>
    </source>
</reference>
<dbReference type="HAMAP" id="MF_01562">
    <property type="entry name" value="FloA"/>
    <property type="match status" value="1"/>
</dbReference>
<keyword evidence="2 5" id="KW-0812">Transmembrane</keyword>
<evidence type="ECO:0000256" key="4">
    <source>
        <dbReference type="ARBA" id="ARBA00023136"/>
    </source>
</evidence>
<comment type="caution">
    <text evidence="8">The sequence shown here is derived from an EMBL/GenBank/DDBJ whole genome shotgun (WGS) entry which is preliminary data.</text>
</comment>
<evidence type="ECO:0000256" key="1">
    <source>
        <dbReference type="ARBA" id="ARBA00022475"/>
    </source>
</evidence>
<evidence type="ECO:0000256" key="3">
    <source>
        <dbReference type="ARBA" id="ARBA00022989"/>
    </source>
</evidence>
<sequence>MFPSSILAAMGIIVLVIIFLIAFLYVVPLGLWISARASGVKVGIGSLFGMRLRRINPSKIILPMIKTTKAGLDVNMNELEAHFLAGGSVDRVIDALIAAQGARIPLEFEQSCAIDLAGRNVLEAVRMSVNPKVIETPVVAAIAKDGIELRAKARVTVRANISRLVGGAGEETIIARVGEGIVTTVGSSPTHKEVLENPDLISRTVLAKGLDAGTAFEILSIDIADVDVGRNVGAQLQMDQAEADRRIAQAKAEERRAMAVAQEQEMIATVQEMRAKVVEAEAEVPRAMAAALREGKLGVMDYYQMQNILSDTRMRDSIAQTGTSSKADPTEDGKKK</sequence>
<comment type="subcellular location">
    <subcellularLocation>
        <location evidence="5">Cell membrane</location>
        <topology evidence="5">Single-pass membrane protein</topology>
    </subcellularLocation>
    <subcellularLocation>
        <location evidence="5">Membrane raft</location>
        <topology evidence="5">Single-pass membrane protein</topology>
    </subcellularLocation>
</comment>
<comment type="subunit">
    <text evidence="5">Homooligomerizes.</text>
</comment>
<evidence type="ECO:0000256" key="7">
    <source>
        <dbReference type="SAM" id="MobiDB-lite"/>
    </source>
</evidence>
<dbReference type="AlphaFoldDB" id="A0A9D1IBK3"/>
<organism evidence="8 9">
    <name type="scientific">Candidatus Pullichristensenella excrementigallinarum</name>
    <dbReference type="NCBI Taxonomy" id="2840907"/>
    <lineage>
        <taxon>Bacteria</taxon>
        <taxon>Bacillati</taxon>
        <taxon>Bacillota</taxon>
        <taxon>Clostridia</taxon>
        <taxon>Candidatus Pullichristensenella</taxon>
    </lineage>
</organism>
<evidence type="ECO:0000256" key="5">
    <source>
        <dbReference type="HAMAP-Rule" id="MF_01562"/>
    </source>
</evidence>
<dbReference type="InterPro" id="IPR022853">
    <property type="entry name" value="FloA"/>
</dbReference>
<proteinExistence type="inferred from homology"/>
<comment type="function">
    <text evidence="5">Found in functional membrane microdomains (FMM) that may be equivalent to eukaryotic membrane rafts FMMs are highly dynamic and increase in number as cells age. Flotillins are thought to be important factors in membrane fluidity.</text>
</comment>
<comment type="caution">
    <text evidence="5">Lacks conserved residue(s) required for the propagation of feature annotation.</text>
</comment>
<reference evidence="8" key="1">
    <citation type="submission" date="2020-10" db="EMBL/GenBank/DDBJ databases">
        <authorList>
            <person name="Gilroy R."/>
        </authorList>
    </citation>
    <scope>NUCLEOTIDE SEQUENCE</scope>
    <source>
        <strain evidence="8">ChiHcec3-11533</strain>
    </source>
</reference>
<dbReference type="Pfam" id="PF12127">
    <property type="entry name" value="FloA"/>
    <property type="match status" value="1"/>
</dbReference>
<keyword evidence="4 5" id="KW-0472">Membrane</keyword>
<keyword evidence="3 5" id="KW-1133">Transmembrane helix</keyword>
<protein>
    <recommendedName>
        <fullName evidence="5">Flotillin-like protein FloA</fullName>
    </recommendedName>
</protein>
<dbReference type="EMBL" id="DVMU01000030">
    <property type="protein sequence ID" value="HIU33172.1"/>
    <property type="molecule type" value="Genomic_DNA"/>
</dbReference>
<keyword evidence="1 5" id="KW-1003">Cell membrane</keyword>
<dbReference type="NCBIfam" id="NF010186">
    <property type="entry name" value="PRK13665.1"/>
    <property type="match status" value="1"/>
</dbReference>
<comment type="similarity">
    <text evidence="5">Belongs to the flotillin-like FloA family.</text>
</comment>
<feature type="transmembrane region" description="Helical" evidence="5">
    <location>
        <begin position="6"/>
        <end position="27"/>
    </location>
</feature>
<feature type="region of interest" description="Disordered" evidence="7">
    <location>
        <begin position="314"/>
        <end position="336"/>
    </location>
</feature>